<dbReference type="SUPFAM" id="SSF55874">
    <property type="entry name" value="ATPase domain of HSP90 chaperone/DNA topoisomerase II/histidine kinase"/>
    <property type="match status" value="1"/>
</dbReference>
<dbReference type="PANTHER" id="PTHR43156:SF2">
    <property type="entry name" value="STAGE II SPORULATION PROTEIN E"/>
    <property type="match status" value="1"/>
</dbReference>
<dbReference type="NCBIfam" id="TIGR00229">
    <property type="entry name" value="sensory_box"/>
    <property type="match status" value="1"/>
</dbReference>
<protein>
    <submittedName>
        <fullName evidence="5">SpoIIE family protein phosphatase</fullName>
    </submittedName>
</protein>
<reference evidence="5 6" key="1">
    <citation type="submission" date="2020-08" db="EMBL/GenBank/DDBJ databases">
        <title>A Genomic Blueprint of the Chicken Gut Microbiome.</title>
        <authorList>
            <person name="Gilroy R."/>
            <person name="Ravi A."/>
            <person name="Getino M."/>
            <person name="Pursley I."/>
            <person name="Horton D.L."/>
            <person name="Alikhan N.-F."/>
            <person name="Baker D."/>
            <person name="Gharbi K."/>
            <person name="Hall N."/>
            <person name="Watson M."/>
            <person name="Adriaenssens E.M."/>
            <person name="Foster-Nyarko E."/>
            <person name="Jarju S."/>
            <person name="Secka A."/>
            <person name="Antonio M."/>
            <person name="Oren A."/>
            <person name="Chaudhuri R."/>
            <person name="La Ragione R.M."/>
            <person name="Hildebrand F."/>
            <person name="Pallen M.J."/>
        </authorList>
    </citation>
    <scope>NUCLEOTIDE SEQUENCE [LARGE SCALE GENOMIC DNA]</scope>
    <source>
        <strain evidence="5 6">Sa1BUA8</strain>
    </source>
</reference>
<dbReference type="SUPFAM" id="SSF81606">
    <property type="entry name" value="PP2C-like"/>
    <property type="match status" value="1"/>
</dbReference>
<evidence type="ECO:0000259" key="4">
    <source>
        <dbReference type="PROSITE" id="PS50113"/>
    </source>
</evidence>
<dbReference type="SMART" id="SM00331">
    <property type="entry name" value="PP2C_SIG"/>
    <property type="match status" value="1"/>
</dbReference>
<dbReference type="CDD" id="cd00130">
    <property type="entry name" value="PAS"/>
    <property type="match status" value="1"/>
</dbReference>
<dbReference type="InterPro" id="IPR036890">
    <property type="entry name" value="HATPase_C_sf"/>
</dbReference>
<dbReference type="Pfam" id="PF13581">
    <property type="entry name" value="HATPase_c_2"/>
    <property type="match status" value="1"/>
</dbReference>
<dbReference type="InterPro" id="IPR003594">
    <property type="entry name" value="HATPase_dom"/>
</dbReference>
<name>A0A9D5UAT8_9CELL</name>
<feature type="region of interest" description="Disordered" evidence="2">
    <location>
        <begin position="1"/>
        <end position="20"/>
    </location>
</feature>
<sequence length="782" mass="83443">MVSSSSLGLGSWGHGPRTGGAPLPDGGVELLSLAVQRTGIAAFLLGPASVGMPVLWVNEAFSRLTGFSTDEVVGHRPQFLSDLLADRAEADLFRAGVLEGREVRRTVRSERQDGSLLWVQLTLSPVDEVGGEVGHWAGSMVDITEHVDRSASQLASLELERRKRAGLAIITETSDLLNDLDYPLALREICDVLEGALVEWAGFYMNDDGLRFAEGIDTTTPPSGRGQRHGRYIADGAGVVEGAMGQTDALGDATGPALLVPGTVIDLQDTVQDLLDGRIEGPVRLDLSAEYPQWSASGWLSRDVRQRTSTLAGAPREVVLHAIAGRRRVLGLLATSGLPVSAGAVSDPESSEAVLRTLARRAGLAIDNVRLYAREHRLAETLQRAMLPEQADVTGLDVWTYYAPNSEHAQVGGDWYDVLQITPDVVGLVIGDVVGHDVEAAAAMGQLRSVVRSYAYELTTPGPVLERVDQLVVGMRIPRSASLVYASLVRHGEQPSPEDVADDAGPDEGPGAADGPGERSAERWTIEYSRAGHLPPLLLRDGEVTQLNEAGGSLVGFGVGERATGRAELAPGDVLLFYTDGLIERRDRALRVGLDALVEATRAITAIDSAGIGEELLSRLADAPEDDVALVVVRVPDPVTDPVTSALSPRSRRWLLPSEPASIGRARHAVLRTCQAWDLGDSANAELVVSELVANGVLHGWGHLALRLFDTGDGLRVEVEDSNPAPPVSTDGHAHRMGGFGMQIVERLADWGWRPAGSGKLVWARLRPVAERAERRAASAEG</sequence>
<dbReference type="EMBL" id="JACSPN010000023">
    <property type="protein sequence ID" value="MBE7701673.1"/>
    <property type="molecule type" value="Genomic_DNA"/>
</dbReference>
<dbReference type="Gene3D" id="3.30.450.20">
    <property type="entry name" value="PAS domain"/>
    <property type="match status" value="1"/>
</dbReference>
<comment type="caution">
    <text evidence="5">The sequence shown here is derived from an EMBL/GenBank/DDBJ whole genome shotgun (WGS) entry which is preliminary data.</text>
</comment>
<keyword evidence="6" id="KW-1185">Reference proteome</keyword>
<dbReference type="InterPro" id="IPR001610">
    <property type="entry name" value="PAC"/>
</dbReference>
<dbReference type="Gene3D" id="3.60.40.10">
    <property type="entry name" value="PPM-type phosphatase domain"/>
    <property type="match status" value="1"/>
</dbReference>
<dbReference type="Gene3D" id="3.30.565.10">
    <property type="entry name" value="Histidine kinase-like ATPase, C-terminal domain"/>
    <property type="match status" value="1"/>
</dbReference>
<evidence type="ECO:0000256" key="2">
    <source>
        <dbReference type="SAM" id="MobiDB-lite"/>
    </source>
</evidence>
<dbReference type="InterPro" id="IPR035965">
    <property type="entry name" value="PAS-like_dom_sf"/>
</dbReference>
<feature type="domain" description="PAC" evidence="4">
    <location>
        <begin position="101"/>
        <end position="155"/>
    </location>
</feature>
<dbReference type="GO" id="GO:0016791">
    <property type="term" value="F:phosphatase activity"/>
    <property type="evidence" value="ECO:0007669"/>
    <property type="project" value="TreeGrafter"/>
</dbReference>
<accession>A0A9D5UAT8</accession>
<dbReference type="InterPro" id="IPR001932">
    <property type="entry name" value="PPM-type_phosphatase-like_dom"/>
</dbReference>
<dbReference type="PROSITE" id="PS50112">
    <property type="entry name" value="PAS"/>
    <property type="match status" value="1"/>
</dbReference>
<feature type="region of interest" description="Disordered" evidence="2">
    <location>
        <begin position="492"/>
        <end position="519"/>
    </location>
</feature>
<dbReference type="InterPro" id="IPR036457">
    <property type="entry name" value="PPM-type-like_dom_sf"/>
</dbReference>
<dbReference type="InterPro" id="IPR052016">
    <property type="entry name" value="Bact_Sigma-Reg"/>
</dbReference>
<feature type="domain" description="PAS" evidence="3">
    <location>
        <begin position="54"/>
        <end position="110"/>
    </location>
</feature>
<evidence type="ECO:0000256" key="1">
    <source>
        <dbReference type="ARBA" id="ARBA00022801"/>
    </source>
</evidence>
<dbReference type="CDD" id="cd16936">
    <property type="entry name" value="HATPase_RsbW-like"/>
    <property type="match status" value="1"/>
</dbReference>
<proteinExistence type="predicted"/>
<evidence type="ECO:0000313" key="6">
    <source>
        <dbReference type="Proteomes" id="UP000822993"/>
    </source>
</evidence>
<dbReference type="PANTHER" id="PTHR43156">
    <property type="entry name" value="STAGE II SPORULATION PROTEIN E-RELATED"/>
    <property type="match status" value="1"/>
</dbReference>
<evidence type="ECO:0000313" key="5">
    <source>
        <dbReference type="EMBL" id="MBE7701673.1"/>
    </source>
</evidence>
<dbReference type="Proteomes" id="UP000822993">
    <property type="component" value="Unassembled WGS sequence"/>
</dbReference>
<dbReference type="SUPFAM" id="SSF55785">
    <property type="entry name" value="PYP-like sensor domain (PAS domain)"/>
    <property type="match status" value="1"/>
</dbReference>
<dbReference type="Pfam" id="PF07228">
    <property type="entry name" value="SpoIIE"/>
    <property type="match status" value="2"/>
</dbReference>
<dbReference type="Pfam" id="PF13426">
    <property type="entry name" value="PAS_9"/>
    <property type="match status" value="1"/>
</dbReference>
<dbReference type="InterPro" id="IPR000700">
    <property type="entry name" value="PAS-assoc_C"/>
</dbReference>
<dbReference type="InterPro" id="IPR000014">
    <property type="entry name" value="PAS"/>
</dbReference>
<keyword evidence="1" id="KW-0378">Hydrolase</keyword>
<evidence type="ECO:0000259" key="3">
    <source>
        <dbReference type="PROSITE" id="PS50112"/>
    </source>
</evidence>
<dbReference type="SMART" id="SM00086">
    <property type="entry name" value="PAC"/>
    <property type="match status" value="1"/>
</dbReference>
<organism evidence="5 6">
    <name type="scientific">Oerskovia douganii</name>
    <dbReference type="NCBI Taxonomy" id="2762210"/>
    <lineage>
        <taxon>Bacteria</taxon>
        <taxon>Bacillati</taxon>
        <taxon>Actinomycetota</taxon>
        <taxon>Actinomycetes</taxon>
        <taxon>Micrococcales</taxon>
        <taxon>Cellulomonadaceae</taxon>
        <taxon>Oerskovia</taxon>
    </lineage>
</organism>
<dbReference type="AlphaFoldDB" id="A0A9D5UAT8"/>
<gene>
    <name evidence="5" type="ORF">H9623_15375</name>
</gene>
<dbReference type="PROSITE" id="PS50113">
    <property type="entry name" value="PAC"/>
    <property type="match status" value="1"/>
</dbReference>